<keyword evidence="4" id="KW-1185">Reference proteome</keyword>
<sequence>MASLTKQLADTVTQVGVHSAYGAPVDVDGTTIMPVACTTYGFGAGEGSGDGEGSVSGTGEASGGGGGGMSIPVGAYVTRDGRTRFEPNLIALLVVAVPFVWVAGRALSRIIRALKR</sequence>
<evidence type="ECO:0000313" key="3">
    <source>
        <dbReference type="EMBL" id="MBL3690685.1"/>
    </source>
</evidence>
<organism evidence="3 4">
    <name type="scientific">Leucobacter chromiireducens subsp. chromiireducens</name>
    <dbReference type="NCBI Taxonomy" id="660067"/>
    <lineage>
        <taxon>Bacteria</taxon>
        <taxon>Bacillati</taxon>
        <taxon>Actinomycetota</taxon>
        <taxon>Actinomycetes</taxon>
        <taxon>Micrococcales</taxon>
        <taxon>Microbacteriaceae</taxon>
        <taxon>Leucobacter</taxon>
    </lineage>
</organism>
<accession>A0ABS1SRX3</accession>
<feature type="region of interest" description="Disordered" evidence="1">
    <location>
        <begin position="47"/>
        <end position="69"/>
    </location>
</feature>
<evidence type="ECO:0000256" key="2">
    <source>
        <dbReference type="SAM" id="Phobius"/>
    </source>
</evidence>
<feature type="transmembrane region" description="Helical" evidence="2">
    <location>
        <begin position="89"/>
        <end position="107"/>
    </location>
</feature>
<keyword evidence="2" id="KW-1133">Transmembrane helix</keyword>
<name>A0ABS1SRX3_9MICO</name>
<evidence type="ECO:0000256" key="1">
    <source>
        <dbReference type="SAM" id="MobiDB-lite"/>
    </source>
</evidence>
<dbReference type="RefSeq" id="WP_202382850.1">
    <property type="nucleotide sequence ID" value="NZ_BAAAMA010000010.1"/>
</dbReference>
<dbReference type="Proteomes" id="UP001646141">
    <property type="component" value="Unassembled WGS sequence"/>
</dbReference>
<evidence type="ECO:0008006" key="5">
    <source>
        <dbReference type="Google" id="ProtNLM"/>
    </source>
</evidence>
<protein>
    <recommendedName>
        <fullName evidence="5">Sporulation protein YtfJ</fullName>
    </recommendedName>
</protein>
<dbReference type="Pfam" id="PF09579">
    <property type="entry name" value="Spore_YtfJ"/>
    <property type="match status" value="1"/>
</dbReference>
<gene>
    <name evidence="3" type="ORF">D3226_12095</name>
</gene>
<reference evidence="3 4" key="1">
    <citation type="submission" date="2018-09" db="EMBL/GenBank/DDBJ databases">
        <title>Comparative genomics of Leucobacter spp.</title>
        <authorList>
            <person name="Reis A.C."/>
            <person name="Kolvenbach B.A."/>
            <person name="Corvini P.F.X."/>
            <person name="Nunes O.C."/>
        </authorList>
    </citation>
    <scope>NUCLEOTIDE SEQUENCE [LARGE SCALE GENOMIC DNA]</scope>
    <source>
        <strain evidence="3 4">L-1</strain>
    </source>
</reference>
<proteinExistence type="predicted"/>
<keyword evidence="2" id="KW-0812">Transmembrane</keyword>
<evidence type="ECO:0000313" key="4">
    <source>
        <dbReference type="Proteomes" id="UP001646141"/>
    </source>
</evidence>
<comment type="caution">
    <text evidence="3">The sequence shown here is derived from an EMBL/GenBank/DDBJ whole genome shotgun (WGS) entry which is preliminary data.</text>
</comment>
<dbReference type="EMBL" id="QYAD01000004">
    <property type="protein sequence ID" value="MBL3690685.1"/>
    <property type="molecule type" value="Genomic_DNA"/>
</dbReference>
<dbReference type="InterPro" id="IPR014229">
    <property type="entry name" value="Spore_YtfJ"/>
</dbReference>
<keyword evidence="2" id="KW-0472">Membrane</keyword>